<feature type="region of interest" description="Disordered" evidence="1">
    <location>
        <begin position="187"/>
        <end position="277"/>
    </location>
</feature>
<reference evidence="2" key="2">
    <citation type="submission" date="2024-04" db="EMBL/GenBank/DDBJ databases">
        <authorList>
            <person name="Safarova D."/>
        </authorList>
    </citation>
    <scope>NUCLEOTIDE SEQUENCE</scope>
    <source>
        <strain evidence="2">B160-300</strain>
    </source>
</reference>
<dbReference type="EMBL" id="PP711321">
    <property type="protein sequence ID" value="XBH23574.1"/>
    <property type="molecule type" value="Viral_cRNA"/>
</dbReference>
<feature type="compositionally biased region" description="Polar residues" evidence="1">
    <location>
        <begin position="247"/>
        <end position="256"/>
    </location>
</feature>
<organism evidence="2">
    <name type="scientific">Sambucus betanucleorhabdovirus 2</name>
    <dbReference type="NCBI Taxonomy" id="3141830"/>
    <lineage>
        <taxon>Viruses</taxon>
        <taxon>Riboviria</taxon>
        <taxon>Orthornavirae</taxon>
        <taxon>Negarnaviricota</taxon>
        <taxon>Haploviricotina</taxon>
        <taxon>Monjiviricetes</taxon>
        <taxon>Mononegavirales</taxon>
        <taxon>Rhabdoviridae</taxon>
        <taxon>Betarhabdovirinae</taxon>
        <taxon>Betanucleorhabdovirus</taxon>
    </lineage>
</organism>
<evidence type="ECO:0000313" key="2">
    <source>
        <dbReference type="EMBL" id="XBH23574.1"/>
    </source>
</evidence>
<sequence>MIPASFSVKGYAAITFKEAKESMDAQTIWSTLMKINKYYPEKTQLCFSTTRGGPDKIAVDDPLTSSAIFDMIKGCVETCKIKESKGSSISLLLGSCYEYKVPFGITSDDTGHKSIILTLPFPMTGCYAMSASFDGSIKRGGQREHYMVSISLDIYIGKLDEEQYHKSLAKGVQVYPFKLNHPEYYTRNESSDSEFTTDQSDEDTPSTPKVAKQSHKPIAYNPKKKGIVKKKRPSGINKRLLEAFNTVAGQRPSQEPETARNTEPPRPSPPAETPQIP</sequence>
<gene>
    <name evidence="2" type="primary">M</name>
</gene>
<feature type="compositionally biased region" description="Basic residues" evidence="1">
    <location>
        <begin position="222"/>
        <end position="233"/>
    </location>
</feature>
<proteinExistence type="predicted"/>
<accession>A0AAU7DZG9</accession>
<feature type="compositionally biased region" description="Pro residues" evidence="1">
    <location>
        <begin position="264"/>
        <end position="277"/>
    </location>
</feature>
<protein>
    <submittedName>
        <fullName evidence="2">Matrix protein</fullName>
    </submittedName>
</protein>
<name>A0AAU7DZG9_9RHAB</name>
<evidence type="ECO:0000256" key="1">
    <source>
        <dbReference type="SAM" id="MobiDB-lite"/>
    </source>
</evidence>
<reference evidence="2" key="1">
    <citation type="journal article" date="2024" name="Pathogens">
        <title>Novel Betanucleorhabdoviruses Infecting Elderberry (Sambucus nigra L.): Genome Characterization and Genetic Variability.</title>
        <authorList>
            <person name="Safarova D."/>
            <person name="Candresse T."/>
            <person name="Veselska J."/>
            <person name="Navratil M."/>
        </authorList>
    </citation>
    <scope>NUCLEOTIDE SEQUENCE</scope>
    <source>
        <strain evidence="2">B160-300</strain>
    </source>
</reference>